<dbReference type="InterPro" id="IPR029058">
    <property type="entry name" value="AB_hydrolase_fold"/>
</dbReference>
<dbReference type="Gene3D" id="3.40.50.1820">
    <property type="entry name" value="alpha/beta hydrolase"/>
    <property type="match status" value="1"/>
</dbReference>
<evidence type="ECO:0000256" key="1">
    <source>
        <dbReference type="SAM" id="SignalP"/>
    </source>
</evidence>
<dbReference type="PROSITE" id="PS51257">
    <property type="entry name" value="PROKAR_LIPOPROTEIN"/>
    <property type="match status" value="1"/>
</dbReference>
<protein>
    <submittedName>
        <fullName evidence="2">Alpha/beta hydrolase</fullName>
    </submittedName>
</protein>
<evidence type="ECO:0000313" key="3">
    <source>
        <dbReference type="Proteomes" id="UP000323924"/>
    </source>
</evidence>
<name>A0AB34BZ78_9PSED</name>
<proteinExistence type="predicted"/>
<evidence type="ECO:0000313" key="2">
    <source>
        <dbReference type="EMBL" id="KAA5836806.1"/>
    </source>
</evidence>
<reference evidence="2 3" key="1">
    <citation type="submission" date="2019-09" db="EMBL/GenBank/DDBJ databases">
        <authorList>
            <person name="Vacheron J."/>
            <person name="Dubost A."/>
            <person name="Prigent-Combaret C."/>
            <person name="Muller D."/>
        </authorList>
    </citation>
    <scope>NUCLEOTIDE SEQUENCE [LARGE SCALE GENOMIC DNA]</scope>
    <source>
        <strain evidence="2 3">JV497</strain>
    </source>
</reference>
<dbReference type="EMBL" id="VWPC01000030">
    <property type="protein sequence ID" value="KAA5836806.1"/>
    <property type="molecule type" value="Genomic_DNA"/>
</dbReference>
<dbReference type="Proteomes" id="UP000323924">
    <property type="component" value="Unassembled WGS sequence"/>
</dbReference>
<organism evidence="2 3">
    <name type="scientific">Pseudomonas chlororaphis</name>
    <dbReference type="NCBI Taxonomy" id="587753"/>
    <lineage>
        <taxon>Bacteria</taxon>
        <taxon>Pseudomonadati</taxon>
        <taxon>Pseudomonadota</taxon>
        <taxon>Gammaproteobacteria</taxon>
        <taxon>Pseudomonadales</taxon>
        <taxon>Pseudomonadaceae</taxon>
        <taxon>Pseudomonas</taxon>
    </lineage>
</organism>
<dbReference type="AlphaFoldDB" id="A0AB34BZ78"/>
<feature type="signal peptide" evidence="1">
    <location>
        <begin position="1"/>
        <end position="24"/>
    </location>
</feature>
<feature type="chain" id="PRO_5044255853" evidence="1">
    <location>
        <begin position="25"/>
        <end position="283"/>
    </location>
</feature>
<comment type="caution">
    <text evidence="2">The sequence shown here is derived from an EMBL/GenBank/DDBJ whole genome shotgun (WGS) entry which is preliminary data.</text>
</comment>
<gene>
    <name evidence="2" type="ORF">F2A38_28660</name>
</gene>
<sequence length="283" mass="30741">MTFTSGRATRSIAALTLLASSLLAGCQSPMAQLQNLSTRYAHQVEVLPTSPFPLASSLPQHLSKQPRLRVYLEGDGHAWATARQPSLDPSPQHLLMVQLALSDPRPSVYLARPCQLVSAADCTAAIWTDQRFSPAVLRSLDQALDRLKLRYGNQDFELIGYSGGAALALLLAARRDDITQVQTLAGNLSPRLWVSALGLSPLHGSLEPLDQAPKLALVAQRHLLGQADRSVPASLYPAYRQALGTQAFCVQSVSLPGVTHDQGWVEAWRRWRDRPLSCASPGN</sequence>
<dbReference type="SUPFAM" id="SSF53474">
    <property type="entry name" value="alpha/beta-Hydrolases"/>
    <property type="match status" value="1"/>
</dbReference>
<keyword evidence="2" id="KW-0378">Hydrolase</keyword>
<keyword evidence="1" id="KW-0732">Signal</keyword>
<accession>A0AB34BZ78</accession>
<dbReference type="GO" id="GO:0016787">
    <property type="term" value="F:hydrolase activity"/>
    <property type="evidence" value="ECO:0007669"/>
    <property type="project" value="UniProtKB-KW"/>
</dbReference>